<dbReference type="CDD" id="cd07035">
    <property type="entry name" value="TPP_PYR_POX_like"/>
    <property type="match status" value="1"/>
</dbReference>
<protein>
    <submittedName>
        <fullName evidence="4">Predicted protein</fullName>
    </submittedName>
</protein>
<dbReference type="SUPFAM" id="SSF52518">
    <property type="entry name" value="Thiamin diphosphate-binding fold (THDP-binding)"/>
    <property type="match status" value="1"/>
</dbReference>
<dbReference type="OrthoDB" id="10006023at2759"/>
<accession>C1MVI5</accession>
<dbReference type="PANTHER" id="PTHR18968">
    <property type="entry name" value="THIAMINE PYROPHOSPHATE ENZYMES"/>
    <property type="match status" value="1"/>
</dbReference>
<reference evidence="4 5" key="1">
    <citation type="journal article" date="2009" name="Science">
        <title>Green evolution and dynamic adaptations revealed by genomes of the marine picoeukaryotes Micromonas.</title>
        <authorList>
            <person name="Worden A.Z."/>
            <person name="Lee J.H."/>
            <person name="Mock T."/>
            <person name="Rouze P."/>
            <person name="Simmons M.P."/>
            <person name="Aerts A.L."/>
            <person name="Allen A.E."/>
            <person name="Cuvelier M.L."/>
            <person name="Derelle E."/>
            <person name="Everett M.V."/>
            <person name="Foulon E."/>
            <person name="Grimwood J."/>
            <person name="Gundlach H."/>
            <person name="Henrissat B."/>
            <person name="Napoli C."/>
            <person name="McDonald S.M."/>
            <person name="Parker M.S."/>
            <person name="Rombauts S."/>
            <person name="Salamov A."/>
            <person name="Von Dassow P."/>
            <person name="Badger J.H."/>
            <person name="Coutinho P.M."/>
            <person name="Demir E."/>
            <person name="Dubchak I."/>
            <person name="Gentemann C."/>
            <person name="Eikrem W."/>
            <person name="Gready J.E."/>
            <person name="John U."/>
            <person name="Lanier W."/>
            <person name="Lindquist E.A."/>
            <person name="Lucas S."/>
            <person name="Mayer K.F."/>
            <person name="Moreau H."/>
            <person name="Not F."/>
            <person name="Otillar R."/>
            <person name="Panaud O."/>
            <person name="Pangilinan J."/>
            <person name="Paulsen I."/>
            <person name="Piegu B."/>
            <person name="Poliakov A."/>
            <person name="Robbens S."/>
            <person name="Schmutz J."/>
            <person name="Toulza E."/>
            <person name="Wyss T."/>
            <person name="Zelensky A."/>
            <person name="Zhou K."/>
            <person name="Armbrust E.V."/>
            <person name="Bhattacharya D."/>
            <person name="Goodenough U.W."/>
            <person name="Van de Peer Y."/>
            <person name="Grigoriev I.V."/>
        </authorList>
    </citation>
    <scope>NUCLEOTIDE SEQUENCE [LARGE SCALE GENOMIC DNA]</scope>
    <source>
        <strain evidence="4 5">CCMP1545</strain>
    </source>
</reference>
<comment type="similarity">
    <text evidence="1">Belongs to the TPP enzyme family.</text>
</comment>
<dbReference type="Proteomes" id="UP000001876">
    <property type="component" value="Unassembled WGS sequence"/>
</dbReference>
<feature type="compositionally biased region" description="Pro residues" evidence="2">
    <location>
        <begin position="272"/>
        <end position="282"/>
    </location>
</feature>
<dbReference type="KEGG" id="mpp:MICPUCDRAFT_59391"/>
<dbReference type="InterPro" id="IPR045229">
    <property type="entry name" value="TPP_enz"/>
</dbReference>
<dbReference type="STRING" id="564608.C1MVI5"/>
<feature type="region of interest" description="Disordered" evidence="2">
    <location>
        <begin position="255"/>
        <end position="282"/>
    </location>
</feature>
<evidence type="ECO:0000313" key="4">
    <source>
        <dbReference type="EMBL" id="EEH55996.1"/>
    </source>
</evidence>
<dbReference type="InterPro" id="IPR012001">
    <property type="entry name" value="Thiamin_PyroP_enz_TPP-bd_dom"/>
</dbReference>
<name>C1MVI5_MICPC</name>
<dbReference type="eggNOG" id="KOG4166">
    <property type="taxonomic scope" value="Eukaryota"/>
</dbReference>
<dbReference type="GeneID" id="9685482"/>
<dbReference type="Gene3D" id="3.40.50.970">
    <property type="match status" value="1"/>
</dbReference>
<proteinExistence type="inferred from homology"/>
<dbReference type="PANTHER" id="PTHR18968:SF86">
    <property type="entry name" value="ACETOLACTATE SYNTHASE LARGE SUBUNIT ILVX-RELATED"/>
    <property type="match status" value="1"/>
</dbReference>
<evidence type="ECO:0000256" key="1">
    <source>
        <dbReference type="ARBA" id="ARBA00007812"/>
    </source>
</evidence>
<evidence type="ECO:0000256" key="2">
    <source>
        <dbReference type="SAM" id="MobiDB-lite"/>
    </source>
</evidence>
<gene>
    <name evidence="4" type="ORF">MICPUCDRAFT_59391</name>
</gene>
<dbReference type="InterPro" id="IPR029061">
    <property type="entry name" value="THDP-binding"/>
</dbReference>
<dbReference type="Pfam" id="PF02776">
    <property type="entry name" value="TPP_enzyme_N"/>
    <property type="match status" value="1"/>
</dbReference>
<evidence type="ECO:0000259" key="3">
    <source>
        <dbReference type="Pfam" id="PF02776"/>
    </source>
</evidence>
<keyword evidence="5" id="KW-1185">Reference proteome</keyword>
<feature type="compositionally biased region" description="Basic and acidic residues" evidence="2">
    <location>
        <begin position="12"/>
        <end position="21"/>
    </location>
</feature>
<dbReference type="AlphaFoldDB" id="C1MVI5"/>
<dbReference type="EMBL" id="GG663741">
    <property type="protein sequence ID" value="EEH55996.1"/>
    <property type="molecule type" value="Genomic_DNA"/>
</dbReference>
<dbReference type="GO" id="GO:0003984">
    <property type="term" value="F:acetolactate synthase activity"/>
    <property type="evidence" value="ECO:0007669"/>
    <property type="project" value="TreeGrafter"/>
</dbReference>
<feature type="domain" description="Thiamine pyrophosphate enzyme N-terminal TPP-binding" evidence="3">
    <location>
        <begin position="24"/>
        <end position="136"/>
    </location>
</feature>
<organism evidence="5">
    <name type="scientific">Micromonas pusilla (strain CCMP1545)</name>
    <name type="common">Picoplanktonic green alga</name>
    <dbReference type="NCBI Taxonomy" id="564608"/>
    <lineage>
        <taxon>Eukaryota</taxon>
        <taxon>Viridiplantae</taxon>
        <taxon>Chlorophyta</taxon>
        <taxon>Mamiellophyceae</taxon>
        <taxon>Mamiellales</taxon>
        <taxon>Mamiellaceae</taxon>
        <taxon>Micromonas</taxon>
    </lineage>
</organism>
<dbReference type="GO" id="GO:0030976">
    <property type="term" value="F:thiamine pyrophosphate binding"/>
    <property type="evidence" value="ECO:0007669"/>
    <property type="project" value="InterPro"/>
</dbReference>
<dbReference type="GO" id="GO:0050660">
    <property type="term" value="F:flavin adenine dinucleotide binding"/>
    <property type="evidence" value="ECO:0007669"/>
    <property type="project" value="TreeGrafter"/>
</dbReference>
<feature type="region of interest" description="Disordered" evidence="2">
    <location>
        <begin position="1"/>
        <end position="26"/>
    </location>
</feature>
<dbReference type="RefSeq" id="XP_003060044.1">
    <property type="nucleotide sequence ID" value="XM_003059998.1"/>
</dbReference>
<sequence>MPRFAPSAAKQPVEKRVERPKAPTGAESMMKALADRGVEACFANPGTTEMWLVGALDAEPRVRPVLGLHETVCAGAVDGYARMARKPACTILHLGPGLANALANLHNARRANVPVLNIVGDMSTWHRGADALLEMDVEARSISHWPFAGASLRPPLDFNPRPRCLTTPTDAFELHPDVASYGLALNVEALAAAVSSHVHTSTVPGAMRSDAIDALKATDRSETNADGRGRVATLIVPHDRTWERTGSLLASIMDSDDEDDVDDAKRAAPASYVPPTPAPHPAPSSVINAGDDATAFVTAAVHDAVRGALALRCVLYTGPHTTPSAW</sequence>
<evidence type="ECO:0000313" key="5">
    <source>
        <dbReference type="Proteomes" id="UP000001876"/>
    </source>
</evidence>